<organism evidence="1 2">
    <name type="scientific">Podospora aff. communis PSN243</name>
    <dbReference type="NCBI Taxonomy" id="3040156"/>
    <lineage>
        <taxon>Eukaryota</taxon>
        <taxon>Fungi</taxon>
        <taxon>Dikarya</taxon>
        <taxon>Ascomycota</taxon>
        <taxon>Pezizomycotina</taxon>
        <taxon>Sordariomycetes</taxon>
        <taxon>Sordariomycetidae</taxon>
        <taxon>Sordariales</taxon>
        <taxon>Podosporaceae</taxon>
        <taxon>Podospora</taxon>
    </lineage>
</organism>
<keyword evidence="2" id="KW-1185">Reference proteome</keyword>
<proteinExistence type="predicted"/>
<dbReference type="Proteomes" id="UP001321760">
    <property type="component" value="Unassembled WGS sequence"/>
</dbReference>
<reference evidence="1" key="1">
    <citation type="journal article" date="2023" name="Mol. Phylogenet. Evol.">
        <title>Genome-scale phylogeny and comparative genomics of the fungal order Sordariales.</title>
        <authorList>
            <person name="Hensen N."/>
            <person name="Bonometti L."/>
            <person name="Westerberg I."/>
            <person name="Brannstrom I.O."/>
            <person name="Guillou S."/>
            <person name="Cros-Aarteil S."/>
            <person name="Calhoun S."/>
            <person name="Haridas S."/>
            <person name="Kuo A."/>
            <person name="Mondo S."/>
            <person name="Pangilinan J."/>
            <person name="Riley R."/>
            <person name="LaButti K."/>
            <person name="Andreopoulos B."/>
            <person name="Lipzen A."/>
            <person name="Chen C."/>
            <person name="Yan M."/>
            <person name="Daum C."/>
            <person name="Ng V."/>
            <person name="Clum A."/>
            <person name="Steindorff A."/>
            <person name="Ohm R.A."/>
            <person name="Martin F."/>
            <person name="Silar P."/>
            <person name="Natvig D.O."/>
            <person name="Lalanne C."/>
            <person name="Gautier V."/>
            <person name="Ament-Velasquez S.L."/>
            <person name="Kruys A."/>
            <person name="Hutchinson M.I."/>
            <person name="Powell A.J."/>
            <person name="Barry K."/>
            <person name="Miller A.N."/>
            <person name="Grigoriev I.V."/>
            <person name="Debuchy R."/>
            <person name="Gladieux P."/>
            <person name="Hiltunen Thoren M."/>
            <person name="Johannesson H."/>
        </authorList>
    </citation>
    <scope>NUCLEOTIDE SEQUENCE</scope>
    <source>
        <strain evidence="1">PSN243</strain>
    </source>
</reference>
<dbReference type="EMBL" id="MU865962">
    <property type="protein sequence ID" value="KAK4445805.1"/>
    <property type="molecule type" value="Genomic_DNA"/>
</dbReference>
<evidence type="ECO:0000313" key="2">
    <source>
        <dbReference type="Proteomes" id="UP001321760"/>
    </source>
</evidence>
<reference evidence="1" key="2">
    <citation type="submission" date="2023-05" db="EMBL/GenBank/DDBJ databases">
        <authorList>
            <consortium name="Lawrence Berkeley National Laboratory"/>
            <person name="Steindorff A."/>
            <person name="Hensen N."/>
            <person name="Bonometti L."/>
            <person name="Westerberg I."/>
            <person name="Brannstrom I.O."/>
            <person name="Guillou S."/>
            <person name="Cros-Aarteil S."/>
            <person name="Calhoun S."/>
            <person name="Haridas S."/>
            <person name="Kuo A."/>
            <person name="Mondo S."/>
            <person name="Pangilinan J."/>
            <person name="Riley R."/>
            <person name="Labutti K."/>
            <person name="Andreopoulos B."/>
            <person name="Lipzen A."/>
            <person name="Chen C."/>
            <person name="Yanf M."/>
            <person name="Daum C."/>
            <person name="Ng V."/>
            <person name="Clum A."/>
            <person name="Ohm R."/>
            <person name="Martin F."/>
            <person name="Silar P."/>
            <person name="Natvig D."/>
            <person name="Lalanne C."/>
            <person name="Gautier V."/>
            <person name="Ament-Velasquez S.L."/>
            <person name="Kruys A."/>
            <person name="Hutchinson M.I."/>
            <person name="Powell A.J."/>
            <person name="Barry K."/>
            <person name="Miller A.N."/>
            <person name="Grigoriev I.V."/>
            <person name="Debuchy R."/>
            <person name="Gladieux P."/>
            <person name="Thoren M.H."/>
            <person name="Johannesson H."/>
        </authorList>
    </citation>
    <scope>NUCLEOTIDE SEQUENCE</scope>
    <source>
        <strain evidence="1">PSN243</strain>
    </source>
</reference>
<evidence type="ECO:0000313" key="1">
    <source>
        <dbReference type="EMBL" id="KAK4445805.1"/>
    </source>
</evidence>
<protein>
    <submittedName>
        <fullName evidence="1">Uncharacterized protein</fullName>
    </submittedName>
</protein>
<dbReference type="AlphaFoldDB" id="A0AAV9GEG0"/>
<accession>A0AAV9GEG0</accession>
<name>A0AAV9GEG0_9PEZI</name>
<sequence>MSPRAADEYPAHVKEARIRTKLIQSPRKLVEALDRAVGPDTYTIHMRHNTYRIKASKAIDVPGLLASVSSVC</sequence>
<gene>
    <name evidence="1" type="ORF">QBC34DRAFT_160857</name>
</gene>
<comment type="caution">
    <text evidence="1">The sequence shown here is derived from an EMBL/GenBank/DDBJ whole genome shotgun (WGS) entry which is preliminary data.</text>
</comment>